<dbReference type="InterPro" id="IPR022742">
    <property type="entry name" value="Hydrolase_4"/>
</dbReference>
<protein>
    <submittedName>
        <fullName evidence="2">Lysophospholipase L2</fullName>
        <ecNumber evidence="2">3.1.1.5</ecNumber>
    </submittedName>
</protein>
<dbReference type="Pfam" id="PF12146">
    <property type="entry name" value="Hydrolase_4"/>
    <property type="match status" value="1"/>
</dbReference>
<proteinExistence type="predicted"/>
<dbReference type="EMBL" id="APGJ01000007">
    <property type="protein sequence ID" value="EYD71050.1"/>
    <property type="molecule type" value="Genomic_DNA"/>
</dbReference>
<gene>
    <name evidence="2" type="ORF">Lokhon_02695</name>
</gene>
<dbReference type="STRING" id="1122180.Lokhon_02695"/>
<dbReference type="GO" id="GO:0004622">
    <property type="term" value="F:phosphatidylcholine lysophospholipase activity"/>
    <property type="evidence" value="ECO:0007669"/>
    <property type="project" value="UniProtKB-EC"/>
</dbReference>
<dbReference type="eggNOG" id="COG2267">
    <property type="taxonomic scope" value="Bacteria"/>
</dbReference>
<dbReference type="PANTHER" id="PTHR11614">
    <property type="entry name" value="PHOSPHOLIPASE-RELATED"/>
    <property type="match status" value="1"/>
</dbReference>
<accession>A0A017H9U2</accession>
<evidence type="ECO:0000313" key="2">
    <source>
        <dbReference type="EMBL" id="EYD71050.1"/>
    </source>
</evidence>
<dbReference type="InterPro" id="IPR029058">
    <property type="entry name" value="AB_hydrolase_fold"/>
</dbReference>
<organism evidence="2 3">
    <name type="scientific">Limimaricola hongkongensis DSM 17492</name>
    <dbReference type="NCBI Taxonomy" id="1122180"/>
    <lineage>
        <taxon>Bacteria</taxon>
        <taxon>Pseudomonadati</taxon>
        <taxon>Pseudomonadota</taxon>
        <taxon>Alphaproteobacteria</taxon>
        <taxon>Rhodobacterales</taxon>
        <taxon>Paracoccaceae</taxon>
        <taxon>Limimaricola</taxon>
    </lineage>
</organism>
<dbReference type="HOGENOM" id="CLU_026209_10_1_5"/>
<keyword evidence="3" id="KW-1185">Reference proteome</keyword>
<keyword evidence="2" id="KW-0378">Hydrolase</keyword>
<sequence>MADGAGRSAAPFFADVAGGPAVAHWIAAADGPRLRAVHWPGPQTRTDPAPCTGPAPRGTVLILTGRTEYAEKYGRIATDLVARGYGCATLDWRGQGLSDRSHDNAARGHVDSFSDYQADLDALLAHVRGLGLPEPYHMLAHSMGGCIGLRALMRRTPFATACFTAPMWGVLMRPTLRAAAWGLSSASRLVGLSHLPSPGRSATLEEAAEAAEANMLTRDAESFDWVRAQVAAHPELGLAAPSLHWLHEALRETRALARLPSPDIPCLTLLGDEEWVVDSARVRDRMRRWPGAEFEIVEGGRHELLIEDAATRGARLDRIAAHFG</sequence>
<dbReference type="SUPFAM" id="SSF53474">
    <property type="entry name" value="alpha/beta-Hydrolases"/>
    <property type="match status" value="1"/>
</dbReference>
<dbReference type="InterPro" id="IPR051044">
    <property type="entry name" value="MAG_DAG_Lipase"/>
</dbReference>
<feature type="domain" description="Serine aminopeptidase S33" evidence="1">
    <location>
        <begin position="55"/>
        <end position="308"/>
    </location>
</feature>
<evidence type="ECO:0000313" key="3">
    <source>
        <dbReference type="Proteomes" id="UP000025047"/>
    </source>
</evidence>
<evidence type="ECO:0000259" key="1">
    <source>
        <dbReference type="Pfam" id="PF12146"/>
    </source>
</evidence>
<reference evidence="2 3" key="1">
    <citation type="submission" date="2013-03" db="EMBL/GenBank/DDBJ databases">
        <authorList>
            <person name="Fiebig A."/>
            <person name="Goeker M."/>
            <person name="Klenk H.-P.P."/>
        </authorList>
    </citation>
    <scope>NUCLEOTIDE SEQUENCE [LARGE SCALE GENOMIC DNA]</scope>
    <source>
        <strain evidence="2 3">DSM 17492</strain>
    </source>
</reference>
<dbReference type="Gene3D" id="3.40.50.1820">
    <property type="entry name" value="alpha/beta hydrolase"/>
    <property type="match status" value="1"/>
</dbReference>
<dbReference type="PATRIC" id="fig|1122180.6.peg.2678"/>
<dbReference type="Proteomes" id="UP000025047">
    <property type="component" value="Unassembled WGS sequence"/>
</dbReference>
<dbReference type="RefSeq" id="WP_017927144.1">
    <property type="nucleotide sequence ID" value="NZ_KB822995.1"/>
</dbReference>
<dbReference type="AlphaFoldDB" id="A0A017H9U2"/>
<comment type="caution">
    <text evidence="2">The sequence shown here is derived from an EMBL/GenBank/DDBJ whole genome shotgun (WGS) entry which is preliminary data.</text>
</comment>
<dbReference type="OrthoDB" id="9788260at2"/>
<name>A0A017H9U2_9RHOB</name>
<dbReference type="EC" id="3.1.1.5" evidence="2"/>